<dbReference type="EMBL" id="BARS01036856">
    <property type="protein sequence ID" value="GAG19709.1"/>
    <property type="molecule type" value="Genomic_DNA"/>
</dbReference>
<accession>X0VMU3</accession>
<evidence type="ECO:0000313" key="1">
    <source>
        <dbReference type="EMBL" id="GAG19709.1"/>
    </source>
</evidence>
<proteinExistence type="predicted"/>
<reference evidence="1" key="1">
    <citation type="journal article" date="2014" name="Front. Microbiol.">
        <title>High frequency of phylogenetically diverse reductive dehalogenase-homologous genes in deep subseafloor sedimentary metagenomes.</title>
        <authorList>
            <person name="Kawai M."/>
            <person name="Futagami T."/>
            <person name="Toyoda A."/>
            <person name="Takaki Y."/>
            <person name="Nishi S."/>
            <person name="Hori S."/>
            <person name="Arai W."/>
            <person name="Tsubouchi T."/>
            <person name="Morono Y."/>
            <person name="Uchiyama I."/>
            <person name="Ito T."/>
            <person name="Fujiyama A."/>
            <person name="Inagaki F."/>
            <person name="Takami H."/>
        </authorList>
    </citation>
    <scope>NUCLEOTIDE SEQUENCE</scope>
    <source>
        <strain evidence="1">Expedition CK06-06</strain>
    </source>
</reference>
<sequence>WNPEFLEDDVTLLVYSDESEFSERFEKAEKAGLPTSDISDWIRNIAKLGKLIHEEEDYDGAGFEDMISSKDFKDEDKKKSSS</sequence>
<comment type="caution">
    <text evidence="1">The sequence shown here is derived from an EMBL/GenBank/DDBJ whole genome shotgun (WGS) entry which is preliminary data.</text>
</comment>
<feature type="non-terminal residue" evidence="1">
    <location>
        <position position="1"/>
    </location>
</feature>
<protein>
    <submittedName>
        <fullName evidence="1">Uncharacterized protein</fullName>
    </submittedName>
</protein>
<organism evidence="1">
    <name type="scientific">marine sediment metagenome</name>
    <dbReference type="NCBI Taxonomy" id="412755"/>
    <lineage>
        <taxon>unclassified sequences</taxon>
        <taxon>metagenomes</taxon>
        <taxon>ecological metagenomes</taxon>
    </lineage>
</organism>
<gene>
    <name evidence="1" type="ORF">S01H1_56592</name>
</gene>
<name>X0VMU3_9ZZZZ</name>
<dbReference type="AlphaFoldDB" id="X0VMU3"/>